<name>A0ABN3JVE0_9ACTN</name>
<dbReference type="Pfam" id="PF21863">
    <property type="entry name" value="HTH_67"/>
    <property type="match status" value="1"/>
</dbReference>
<dbReference type="EMBL" id="BAAATK010000019">
    <property type="protein sequence ID" value="GAA2440520.1"/>
    <property type="molecule type" value="Genomic_DNA"/>
</dbReference>
<evidence type="ECO:0000256" key="1">
    <source>
        <dbReference type="SAM" id="MobiDB-lite"/>
    </source>
</evidence>
<organism evidence="2 3">
    <name type="scientific">Streptomyces glaucus</name>
    <dbReference type="NCBI Taxonomy" id="284029"/>
    <lineage>
        <taxon>Bacteria</taxon>
        <taxon>Bacillati</taxon>
        <taxon>Actinomycetota</taxon>
        <taxon>Actinomycetes</taxon>
        <taxon>Kitasatosporales</taxon>
        <taxon>Streptomycetaceae</taxon>
        <taxon>Streptomyces</taxon>
    </lineage>
</organism>
<evidence type="ECO:0000313" key="3">
    <source>
        <dbReference type="Proteomes" id="UP001500460"/>
    </source>
</evidence>
<accession>A0ABN3JVE0</accession>
<proteinExistence type="predicted"/>
<gene>
    <name evidence="2" type="ORF">GCM10010421_33750</name>
</gene>
<protein>
    <recommendedName>
        <fullName evidence="4">SalK</fullName>
    </recommendedName>
</protein>
<comment type="caution">
    <text evidence="2">The sequence shown here is derived from an EMBL/GenBank/DDBJ whole genome shotgun (WGS) entry which is preliminary data.</text>
</comment>
<evidence type="ECO:0000313" key="2">
    <source>
        <dbReference type="EMBL" id="GAA2440520.1"/>
    </source>
</evidence>
<feature type="compositionally biased region" description="Gly residues" evidence="1">
    <location>
        <begin position="145"/>
        <end position="157"/>
    </location>
</feature>
<evidence type="ECO:0008006" key="4">
    <source>
        <dbReference type="Google" id="ProtNLM"/>
    </source>
</evidence>
<dbReference type="Proteomes" id="UP001500460">
    <property type="component" value="Unassembled WGS sequence"/>
</dbReference>
<dbReference type="NCBIfam" id="NF047719">
    <property type="entry name" value="SCO6745_fam_HTH"/>
    <property type="match status" value="1"/>
</dbReference>
<dbReference type="InterPro" id="IPR054058">
    <property type="entry name" value="HTH_67"/>
</dbReference>
<sequence>MADPGPATGTLGDPIVRRPPVTGGPPTPGECPTRCIFPSPILIRPFPPWTEPQGNRADPDLPVAFLDAERRFTGLCDHTNPVRGADAAVHSGGLTSSPAPQRATVGLDLDRPAERRRPMAWLPRGRWGNVPTGVRPVGPAARGTTGQGAGARSGPGRPGRRAHVDAAFARTVWQVLEPLHAVTYFAPESREAGRAVGLRGFWTGYFAARAAPLGAVEAGVVEAVFFNFHPAMVRRAIPGAWGVAAPEAVLRARVEAAAAALRRVAPSTADAAAKAVPLLERAIAGADGAGRPLFAANRGLPAPRDPVGALWQAVTALREHRGDGHVAVLTAEGLDGCEAHVLLAACEGVPAAILRNNRGWSEEDWQRAVHRLTARGLLESGGHPTVEGRGLRTHIEARTDALAVRPYQALTAAEAARLPGLLRPPADEVLASGVLPFPNPMGLPARRTRP</sequence>
<feature type="region of interest" description="Disordered" evidence="1">
    <location>
        <begin position="123"/>
        <end position="161"/>
    </location>
</feature>
<reference evidence="2 3" key="1">
    <citation type="journal article" date="2019" name="Int. J. Syst. Evol. Microbiol.">
        <title>The Global Catalogue of Microorganisms (GCM) 10K type strain sequencing project: providing services to taxonomists for standard genome sequencing and annotation.</title>
        <authorList>
            <consortium name="The Broad Institute Genomics Platform"/>
            <consortium name="The Broad Institute Genome Sequencing Center for Infectious Disease"/>
            <person name="Wu L."/>
            <person name="Ma J."/>
        </authorList>
    </citation>
    <scope>NUCLEOTIDE SEQUENCE [LARGE SCALE GENOMIC DNA]</scope>
    <source>
        <strain evidence="2 3">JCM 6922</strain>
    </source>
</reference>
<feature type="region of interest" description="Disordered" evidence="1">
    <location>
        <begin position="1"/>
        <end position="31"/>
    </location>
</feature>
<keyword evidence="3" id="KW-1185">Reference proteome</keyword>